<reference evidence="2 3" key="1">
    <citation type="journal article" date="2020" name="Phytopathology">
        <title>Genome Sequence Resources of Colletotrichum truncatum, C. plurivorum, C. musicola, and C. sojae: Four Species Pathogenic to Soybean (Glycine max).</title>
        <authorList>
            <person name="Rogerio F."/>
            <person name="Boufleur T.R."/>
            <person name="Ciampi-Guillardi M."/>
            <person name="Sukno S.A."/>
            <person name="Thon M.R."/>
            <person name="Massola Junior N.S."/>
            <person name="Baroncelli R."/>
        </authorList>
    </citation>
    <scope>NUCLEOTIDE SEQUENCE [LARGE SCALE GENOMIC DNA]</scope>
    <source>
        <strain evidence="2 3">LFN0009</strain>
    </source>
</reference>
<feature type="compositionally biased region" description="Basic and acidic residues" evidence="1">
    <location>
        <begin position="138"/>
        <end position="158"/>
    </location>
</feature>
<protein>
    <submittedName>
        <fullName evidence="2">Uncharacterized protein</fullName>
    </submittedName>
</protein>
<evidence type="ECO:0000313" key="2">
    <source>
        <dbReference type="EMBL" id="KAF6821274.1"/>
    </source>
</evidence>
<feature type="region of interest" description="Disordered" evidence="1">
    <location>
        <begin position="128"/>
        <end position="164"/>
    </location>
</feature>
<organism evidence="2 3">
    <name type="scientific">Colletotrichum sojae</name>
    <dbReference type="NCBI Taxonomy" id="2175907"/>
    <lineage>
        <taxon>Eukaryota</taxon>
        <taxon>Fungi</taxon>
        <taxon>Dikarya</taxon>
        <taxon>Ascomycota</taxon>
        <taxon>Pezizomycotina</taxon>
        <taxon>Sordariomycetes</taxon>
        <taxon>Hypocreomycetidae</taxon>
        <taxon>Glomerellales</taxon>
        <taxon>Glomerellaceae</taxon>
        <taxon>Colletotrichum</taxon>
        <taxon>Colletotrichum orchidearum species complex</taxon>
    </lineage>
</organism>
<proteinExistence type="predicted"/>
<evidence type="ECO:0000313" key="3">
    <source>
        <dbReference type="Proteomes" id="UP000652219"/>
    </source>
</evidence>
<accession>A0A8H6JXI3</accession>
<dbReference type="EMBL" id="WIGN01000002">
    <property type="protein sequence ID" value="KAF6821274.1"/>
    <property type="molecule type" value="Genomic_DNA"/>
</dbReference>
<comment type="caution">
    <text evidence="2">The sequence shown here is derived from an EMBL/GenBank/DDBJ whole genome shotgun (WGS) entry which is preliminary data.</text>
</comment>
<feature type="region of interest" description="Disordered" evidence="1">
    <location>
        <begin position="1"/>
        <end position="23"/>
    </location>
</feature>
<sequence>MAGGHLTAQVREEEEQEQEKHRAGWNMNEAQEKYRRNRNVVRQIGVVPESLGIVCPPPCPVHIPGALTFFADLGMAKQGRAGSWPTEEKDDEWTVAAMIGRGLGVLCDRRFGILCEFDSMQHLASPDLANEWDGDADQESKVQEHDSDTDHKLWRGGKDGGAMR</sequence>
<dbReference type="Proteomes" id="UP000652219">
    <property type="component" value="Unassembled WGS sequence"/>
</dbReference>
<gene>
    <name evidence="2" type="ORF">CSOJ01_00280</name>
</gene>
<dbReference type="AlphaFoldDB" id="A0A8H6JXI3"/>
<name>A0A8H6JXI3_9PEZI</name>
<keyword evidence="3" id="KW-1185">Reference proteome</keyword>
<evidence type="ECO:0000256" key="1">
    <source>
        <dbReference type="SAM" id="MobiDB-lite"/>
    </source>
</evidence>